<dbReference type="InterPro" id="IPR020103">
    <property type="entry name" value="PsdUridine_synth_cat_dom_sf"/>
</dbReference>
<keyword evidence="9" id="KW-1185">Reference proteome</keyword>
<dbReference type="CDD" id="cd02869">
    <property type="entry name" value="PseudoU_synth_RluA_like"/>
    <property type="match status" value="1"/>
</dbReference>
<feature type="active site" evidence="4">
    <location>
        <position position="138"/>
    </location>
</feature>
<accession>A0A347WL62</accession>
<evidence type="ECO:0000256" key="2">
    <source>
        <dbReference type="ARBA" id="ARBA00010876"/>
    </source>
</evidence>
<dbReference type="InterPro" id="IPR006224">
    <property type="entry name" value="PsdUridine_synth_RluA-like_CS"/>
</dbReference>
<gene>
    <name evidence="8" type="ORF">CL176_07310</name>
</gene>
<feature type="domain" description="RNA-binding S4" evidence="7">
    <location>
        <begin position="14"/>
        <end position="78"/>
    </location>
</feature>
<dbReference type="InterPro" id="IPR050188">
    <property type="entry name" value="RluA_PseudoU_synthase"/>
</dbReference>
<dbReference type="GO" id="GO:0120159">
    <property type="term" value="F:rRNA pseudouridine synthase activity"/>
    <property type="evidence" value="ECO:0007669"/>
    <property type="project" value="UniProtKB-ARBA"/>
</dbReference>
<dbReference type="EC" id="5.4.99.-" evidence="6"/>
<dbReference type="InterPro" id="IPR006225">
    <property type="entry name" value="PsdUridine_synth_RluC/D"/>
</dbReference>
<proteinExistence type="inferred from homology"/>
<dbReference type="InterPro" id="IPR036986">
    <property type="entry name" value="S4_RNA-bd_sf"/>
</dbReference>
<evidence type="ECO:0000259" key="7">
    <source>
        <dbReference type="SMART" id="SM00363"/>
    </source>
</evidence>
<comment type="catalytic activity">
    <reaction evidence="1 6">
        <text>a uridine in RNA = a pseudouridine in RNA</text>
        <dbReference type="Rhea" id="RHEA:48348"/>
        <dbReference type="Rhea" id="RHEA-COMP:12068"/>
        <dbReference type="Rhea" id="RHEA-COMP:12069"/>
        <dbReference type="ChEBI" id="CHEBI:65314"/>
        <dbReference type="ChEBI" id="CHEBI:65315"/>
    </reaction>
</comment>
<dbReference type="InterPro" id="IPR006145">
    <property type="entry name" value="PsdUridine_synth_RsuA/RluA"/>
</dbReference>
<organism evidence="8 9">
    <name type="scientific">Suicoccus acidiformans</name>
    <dbReference type="NCBI Taxonomy" id="2036206"/>
    <lineage>
        <taxon>Bacteria</taxon>
        <taxon>Bacillati</taxon>
        <taxon>Bacillota</taxon>
        <taxon>Bacilli</taxon>
        <taxon>Lactobacillales</taxon>
        <taxon>Aerococcaceae</taxon>
        <taxon>Suicoccus</taxon>
    </lineage>
</organism>
<evidence type="ECO:0000313" key="9">
    <source>
        <dbReference type="Proteomes" id="UP000263232"/>
    </source>
</evidence>
<dbReference type="InterPro" id="IPR002942">
    <property type="entry name" value="S4_RNA-bd"/>
</dbReference>
<dbReference type="SUPFAM" id="SSF55174">
    <property type="entry name" value="Alpha-L RNA-binding motif"/>
    <property type="match status" value="1"/>
</dbReference>
<evidence type="ECO:0000256" key="4">
    <source>
        <dbReference type="PIRSR" id="PIRSR606225-1"/>
    </source>
</evidence>
<dbReference type="CDD" id="cd00165">
    <property type="entry name" value="S4"/>
    <property type="match status" value="1"/>
</dbReference>
<dbReference type="PROSITE" id="PS01129">
    <property type="entry name" value="PSI_RLU"/>
    <property type="match status" value="1"/>
</dbReference>
<dbReference type="Gene3D" id="3.10.290.10">
    <property type="entry name" value="RNA-binding S4 domain"/>
    <property type="match status" value="1"/>
</dbReference>
<keyword evidence="5" id="KW-0694">RNA-binding</keyword>
<keyword evidence="3 6" id="KW-0413">Isomerase</keyword>
<dbReference type="GO" id="GO:0000455">
    <property type="term" value="P:enzyme-directed rRNA pseudouridine synthesis"/>
    <property type="evidence" value="ECO:0007669"/>
    <property type="project" value="UniProtKB-ARBA"/>
</dbReference>
<comment type="similarity">
    <text evidence="2 6">Belongs to the pseudouridine synthase RluA family.</text>
</comment>
<name>A0A347WL62_9LACT</name>
<dbReference type="PROSITE" id="PS50889">
    <property type="entry name" value="S4"/>
    <property type="match status" value="1"/>
</dbReference>
<dbReference type="GO" id="GO:0003723">
    <property type="term" value="F:RNA binding"/>
    <property type="evidence" value="ECO:0007669"/>
    <property type="project" value="UniProtKB-KW"/>
</dbReference>
<dbReference type="NCBIfam" id="TIGR00005">
    <property type="entry name" value="rluA_subfam"/>
    <property type="match status" value="1"/>
</dbReference>
<evidence type="ECO:0000256" key="6">
    <source>
        <dbReference type="RuleBase" id="RU362028"/>
    </source>
</evidence>
<dbReference type="Pfam" id="PF00849">
    <property type="entry name" value="PseudoU_synth_2"/>
    <property type="match status" value="1"/>
</dbReference>
<dbReference type="AlphaFoldDB" id="A0A347WL62"/>
<evidence type="ECO:0000256" key="1">
    <source>
        <dbReference type="ARBA" id="ARBA00000073"/>
    </source>
</evidence>
<sequence length="308" mass="34607">MADVLTLQLNGQTGRLDKVLAEEIADLSRASIQRLLQEGHILVNGQVEKAKFKLKGDELIEVIIVAEEPLEVVAEAIPLDIIYEDEDVLVINKPKGMVVHPSKGHPQGTLANGLVHYLDQHQTEFASSIRPGIVHRLDKDTTGLLVVAKNRQSHQFLSEQLLDRQMGRTYTALVLGQVQEQAGIIDAPLARDPHQRLRWIVDVKGKEALTQFQVLERFQEVTLLEVELKTGRTHQIRVHMEYIGHPLVGDAVYRRGATNYGGQLASIQTGQYLHASELHFIHPTRQEWMSFEAPLPSNYLDLLNTLKA</sequence>
<evidence type="ECO:0000313" key="8">
    <source>
        <dbReference type="EMBL" id="AXY25819.1"/>
    </source>
</evidence>
<dbReference type="Pfam" id="PF01479">
    <property type="entry name" value="S4"/>
    <property type="match status" value="1"/>
</dbReference>
<dbReference type="RefSeq" id="WP_118990719.1">
    <property type="nucleotide sequence ID" value="NZ_CP023434.1"/>
</dbReference>
<dbReference type="OrthoDB" id="9807829at2"/>
<dbReference type="EMBL" id="CP023434">
    <property type="protein sequence ID" value="AXY25819.1"/>
    <property type="molecule type" value="Genomic_DNA"/>
</dbReference>
<dbReference type="KEGG" id="abae:CL176_07310"/>
<reference evidence="8 9" key="1">
    <citation type="submission" date="2017-09" db="EMBL/GenBank/DDBJ databases">
        <title>Complete genome sequence of Oxytococcus suis strain ZY16052.</title>
        <authorList>
            <person name="Li F."/>
        </authorList>
    </citation>
    <scope>NUCLEOTIDE SEQUENCE [LARGE SCALE GENOMIC DNA]</scope>
    <source>
        <strain evidence="8 9">ZY16052</strain>
    </source>
</reference>
<dbReference type="PANTHER" id="PTHR21600">
    <property type="entry name" value="MITOCHONDRIAL RNA PSEUDOURIDINE SYNTHASE"/>
    <property type="match status" value="1"/>
</dbReference>
<dbReference type="SUPFAM" id="SSF55120">
    <property type="entry name" value="Pseudouridine synthase"/>
    <property type="match status" value="1"/>
</dbReference>
<comment type="function">
    <text evidence="6">Responsible for synthesis of pseudouridine from uracil.</text>
</comment>
<dbReference type="SMART" id="SM00363">
    <property type="entry name" value="S4"/>
    <property type="match status" value="1"/>
</dbReference>
<protein>
    <recommendedName>
        <fullName evidence="6">Pseudouridine synthase</fullName>
        <ecNumber evidence="6">5.4.99.-</ecNumber>
    </recommendedName>
</protein>
<dbReference type="Gene3D" id="3.30.2350.10">
    <property type="entry name" value="Pseudouridine synthase"/>
    <property type="match status" value="1"/>
</dbReference>
<evidence type="ECO:0000256" key="3">
    <source>
        <dbReference type="ARBA" id="ARBA00023235"/>
    </source>
</evidence>
<dbReference type="Proteomes" id="UP000263232">
    <property type="component" value="Chromosome"/>
</dbReference>
<evidence type="ECO:0000256" key="5">
    <source>
        <dbReference type="PROSITE-ProRule" id="PRU00182"/>
    </source>
</evidence>
<dbReference type="PANTHER" id="PTHR21600:SF44">
    <property type="entry name" value="RIBOSOMAL LARGE SUBUNIT PSEUDOURIDINE SYNTHASE D"/>
    <property type="match status" value="1"/>
</dbReference>